<dbReference type="Pfam" id="PF01613">
    <property type="entry name" value="Flavin_Reduct"/>
    <property type="match status" value="1"/>
</dbReference>
<evidence type="ECO:0000313" key="7">
    <source>
        <dbReference type="Proteomes" id="UP000559256"/>
    </source>
</evidence>
<evidence type="ECO:0000259" key="5">
    <source>
        <dbReference type="SMART" id="SM00903"/>
    </source>
</evidence>
<evidence type="ECO:0000313" key="6">
    <source>
        <dbReference type="EMBL" id="KAF5370790.1"/>
    </source>
</evidence>
<keyword evidence="3" id="KW-0288">FMN</keyword>
<dbReference type="SUPFAM" id="SSF50475">
    <property type="entry name" value="FMN-binding split barrel"/>
    <property type="match status" value="1"/>
</dbReference>
<protein>
    <recommendedName>
        <fullName evidence="5">Flavin reductase like domain-containing protein</fullName>
    </recommendedName>
</protein>
<dbReference type="OrthoDB" id="10250990at2759"/>
<keyword evidence="7" id="KW-1185">Reference proteome</keyword>
<evidence type="ECO:0000256" key="4">
    <source>
        <dbReference type="ARBA" id="ARBA00038054"/>
    </source>
</evidence>
<keyword evidence="2" id="KW-0285">Flavoprotein</keyword>
<name>A0A8H5LUS7_9AGAR</name>
<sequence length="268" mass="29820">MQFSASFRRYFATRAPQCSPFRFTQPPNPSWQLGQGAHKEFLEKSGDVPKKTWIMNETNPKDTYKLLTTCIVPRPIAFVSTLATDGTPNLAPFSYFSMVSHNPPLLSISFSLSPRRPKDTRENILNTKQFTVNIISEEFAEAANITSVESPASNDEWKLSGLTMEPSTEVKPAMVKESHISMECELNFAHDVTDLTTSQITNTLVLGLIKRVHVRESVLNEDGSQVNPTALNPLARLGGLSYATLGDGFDIARPSWKAVREEIKGKDQ</sequence>
<dbReference type="AlphaFoldDB" id="A0A8H5LUS7"/>
<organism evidence="6 7">
    <name type="scientific">Tetrapyrgos nigripes</name>
    <dbReference type="NCBI Taxonomy" id="182062"/>
    <lineage>
        <taxon>Eukaryota</taxon>
        <taxon>Fungi</taxon>
        <taxon>Dikarya</taxon>
        <taxon>Basidiomycota</taxon>
        <taxon>Agaricomycotina</taxon>
        <taxon>Agaricomycetes</taxon>
        <taxon>Agaricomycetidae</taxon>
        <taxon>Agaricales</taxon>
        <taxon>Marasmiineae</taxon>
        <taxon>Marasmiaceae</taxon>
        <taxon>Tetrapyrgos</taxon>
    </lineage>
</organism>
<evidence type="ECO:0000256" key="2">
    <source>
        <dbReference type="ARBA" id="ARBA00022630"/>
    </source>
</evidence>
<feature type="domain" description="Flavin reductase like" evidence="5">
    <location>
        <begin position="69"/>
        <end position="228"/>
    </location>
</feature>
<comment type="similarity">
    <text evidence="4">Belongs to the flavoredoxin family.</text>
</comment>
<dbReference type="InterPro" id="IPR002563">
    <property type="entry name" value="Flavin_Rdtase-like_dom"/>
</dbReference>
<evidence type="ECO:0000256" key="3">
    <source>
        <dbReference type="ARBA" id="ARBA00022643"/>
    </source>
</evidence>
<comment type="caution">
    <text evidence="6">The sequence shown here is derived from an EMBL/GenBank/DDBJ whole genome shotgun (WGS) entry which is preliminary data.</text>
</comment>
<dbReference type="PANTHER" id="PTHR33798:SF5">
    <property type="entry name" value="FLAVIN REDUCTASE LIKE DOMAIN-CONTAINING PROTEIN"/>
    <property type="match status" value="1"/>
</dbReference>
<dbReference type="GO" id="GO:0010181">
    <property type="term" value="F:FMN binding"/>
    <property type="evidence" value="ECO:0007669"/>
    <property type="project" value="InterPro"/>
</dbReference>
<dbReference type="EMBL" id="JAACJM010000010">
    <property type="protein sequence ID" value="KAF5370790.1"/>
    <property type="molecule type" value="Genomic_DNA"/>
</dbReference>
<dbReference type="SMART" id="SM00903">
    <property type="entry name" value="Flavin_Reduct"/>
    <property type="match status" value="1"/>
</dbReference>
<gene>
    <name evidence="6" type="ORF">D9758_002001</name>
</gene>
<comment type="cofactor">
    <cofactor evidence="1">
        <name>FMN</name>
        <dbReference type="ChEBI" id="CHEBI:58210"/>
    </cofactor>
</comment>
<accession>A0A8H5LUS7</accession>
<reference evidence="6 7" key="1">
    <citation type="journal article" date="2020" name="ISME J.">
        <title>Uncovering the hidden diversity of litter-decomposition mechanisms in mushroom-forming fungi.</title>
        <authorList>
            <person name="Floudas D."/>
            <person name="Bentzer J."/>
            <person name="Ahren D."/>
            <person name="Johansson T."/>
            <person name="Persson P."/>
            <person name="Tunlid A."/>
        </authorList>
    </citation>
    <scope>NUCLEOTIDE SEQUENCE [LARGE SCALE GENOMIC DNA]</scope>
    <source>
        <strain evidence="6 7">CBS 291.85</strain>
    </source>
</reference>
<evidence type="ECO:0000256" key="1">
    <source>
        <dbReference type="ARBA" id="ARBA00001917"/>
    </source>
</evidence>
<dbReference type="Proteomes" id="UP000559256">
    <property type="component" value="Unassembled WGS sequence"/>
</dbReference>
<dbReference type="InterPro" id="IPR012349">
    <property type="entry name" value="Split_barrel_FMN-bd"/>
</dbReference>
<proteinExistence type="inferred from homology"/>
<dbReference type="Gene3D" id="2.30.110.10">
    <property type="entry name" value="Electron Transport, Fmn-binding Protein, Chain A"/>
    <property type="match status" value="1"/>
</dbReference>
<dbReference type="PANTHER" id="PTHR33798">
    <property type="entry name" value="FLAVOPROTEIN OXYGENASE"/>
    <property type="match status" value="1"/>
</dbReference>